<dbReference type="Pfam" id="PF01965">
    <property type="entry name" value="DJ-1_PfpI"/>
    <property type="match status" value="1"/>
</dbReference>
<name>A0A431V731_9GAMM</name>
<dbReference type="RefSeq" id="WP_126480886.1">
    <property type="nucleotide sequence ID" value="NZ_RXNS01000002.1"/>
</dbReference>
<reference evidence="4 5" key="1">
    <citation type="submission" date="2018-12" db="EMBL/GenBank/DDBJ databases">
        <authorList>
            <person name="Yu L."/>
        </authorList>
    </citation>
    <scope>NUCLEOTIDE SEQUENCE [LARGE SCALE GENOMIC DNA]</scope>
    <source>
        <strain evidence="4 5">11S</strain>
    </source>
</reference>
<organism evidence="4 5">
    <name type="scientific">Halomonas nitroreducens</name>
    <dbReference type="NCBI Taxonomy" id="447425"/>
    <lineage>
        <taxon>Bacteria</taxon>
        <taxon>Pseudomonadati</taxon>
        <taxon>Pseudomonadota</taxon>
        <taxon>Gammaproteobacteria</taxon>
        <taxon>Oceanospirillales</taxon>
        <taxon>Halomonadaceae</taxon>
        <taxon>Halomonas</taxon>
    </lineage>
</organism>
<keyword evidence="2" id="KW-0804">Transcription</keyword>
<dbReference type="InterPro" id="IPR002818">
    <property type="entry name" value="DJ-1/PfpI"/>
</dbReference>
<dbReference type="Gene3D" id="3.40.50.880">
    <property type="match status" value="1"/>
</dbReference>
<dbReference type="SMART" id="SM00342">
    <property type="entry name" value="HTH_ARAC"/>
    <property type="match status" value="1"/>
</dbReference>
<keyword evidence="5" id="KW-1185">Reference proteome</keyword>
<dbReference type="InterPro" id="IPR009057">
    <property type="entry name" value="Homeodomain-like_sf"/>
</dbReference>
<comment type="caution">
    <text evidence="4">The sequence shown here is derived from an EMBL/GenBank/DDBJ whole genome shotgun (WGS) entry which is preliminary data.</text>
</comment>
<evidence type="ECO:0000259" key="3">
    <source>
        <dbReference type="PROSITE" id="PS01124"/>
    </source>
</evidence>
<dbReference type="SUPFAM" id="SSF46689">
    <property type="entry name" value="Homeodomain-like"/>
    <property type="match status" value="1"/>
</dbReference>
<sequence length="334" mass="37014">MKPILPSPPPPLSVNILLFDTFSNMLLACLLEPLRVVRDEASFDIEWTILTHGDEPLRSSSGLSIAPDRPVAQAQPCHLLLMIGGDHFRIDADDPGLRRSLRLTRNAESVIAADTGPWLLATLGYLSGRQVTLHWQLLAEFAETFPDVTTLSDRYVRDGRWLTCGSAATALELMLEEIASRFGPAARFDAAAMFLNDTSRDQTATPPFGDLLPHGHPKVRKIVNLMAAHIESPLTLPQLASAADITLRSMARLFEAEMGMTPGRYYQHMRLTQARDLAAQTQLSLDQIALRCGLSCGSALSRAYSRAYGRRLRDHHRDETLNRRLRAAGAIRWG</sequence>
<dbReference type="AlphaFoldDB" id="A0A431V731"/>
<dbReference type="InterPro" id="IPR029062">
    <property type="entry name" value="Class_I_gatase-like"/>
</dbReference>
<dbReference type="PANTHER" id="PTHR43130:SF3">
    <property type="entry name" value="HTH-TYPE TRANSCRIPTIONAL REGULATOR RV1931C"/>
    <property type="match status" value="1"/>
</dbReference>
<dbReference type="PANTHER" id="PTHR43130">
    <property type="entry name" value="ARAC-FAMILY TRANSCRIPTIONAL REGULATOR"/>
    <property type="match status" value="1"/>
</dbReference>
<dbReference type="Pfam" id="PF12833">
    <property type="entry name" value="HTH_18"/>
    <property type="match status" value="1"/>
</dbReference>
<dbReference type="EMBL" id="RXNS01000002">
    <property type="protein sequence ID" value="RTR06453.1"/>
    <property type="molecule type" value="Genomic_DNA"/>
</dbReference>
<dbReference type="GO" id="GO:0003700">
    <property type="term" value="F:DNA-binding transcription factor activity"/>
    <property type="evidence" value="ECO:0007669"/>
    <property type="project" value="InterPro"/>
</dbReference>
<accession>A0A431V731</accession>
<feature type="domain" description="HTH araC/xylS-type" evidence="3">
    <location>
        <begin position="220"/>
        <end position="318"/>
    </location>
</feature>
<keyword evidence="1" id="KW-0805">Transcription regulation</keyword>
<dbReference type="InterPro" id="IPR018060">
    <property type="entry name" value="HTH_AraC"/>
</dbReference>
<protein>
    <submittedName>
        <fullName evidence="4">Helix-turn-helix domain-containing protein</fullName>
    </submittedName>
</protein>
<dbReference type="InterPro" id="IPR052158">
    <property type="entry name" value="INH-QAR"/>
</dbReference>
<dbReference type="SUPFAM" id="SSF52317">
    <property type="entry name" value="Class I glutamine amidotransferase-like"/>
    <property type="match status" value="1"/>
</dbReference>
<evidence type="ECO:0000256" key="1">
    <source>
        <dbReference type="ARBA" id="ARBA00023015"/>
    </source>
</evidence>
<proteinExistence type="predicted"/>
<evidence type="ECO:0000313" key="5">
    <source>
        <dbReference type="Proteomes" id="UP000267400"/>
    </source>
</evidence>
<evidence type="ECO:0000313" key="4">
    <source>
        <dbReference type="EMBL" id="RTR06453.1"/>
    </source>
</evidence>
<dbReference type="Gene3D" id="1.10.10.60">
    <property type="entry name" value="Homeodomain-like"/>
    <property type="match status" value="1"/>
</dbReference>
<dbReference type="PROSITE" id="PS01124">
    <property type="entry name" value="HTH_ARAC_FAMILY_2"/>
    <property type="match status" value="1"/>
</dbReference>
<dbReference type="GO" id="GO:0043565">
    <property type="term" value="F:sequence-specific DNA binding"/>
    <property type="evidence" value="ECO:0007669"/>
    <property type="project" value="InterPro"/>
</dbReference>
<gene>
    <name evidence="4" type="ORF">EKG36_02970</name>
</gene>
<evidence type="ECO:0000256" key="2">
    <source>
        <dbReference type="ARBA" id="ARBA00023163"/>
    </source>
</evidence>
<dbReference type="OrthoDB" id="6057514at2"/>
<dbReference type="CDD" id="cd03136">
    <property type="entry name" value="GATase1_AraC_ArgR_like"/>
    <property type="match status" value="1"/>
</dbReference>
<dbReference type="Proteomes" id="UP000267400">
    <property type="component" value="Unassembled WGS sequence"/>
</dbReference>